<accession>A0A368LM59</accession>
<evidence type="ECO:0000256" key="2">
    <source>
        <dbReference type="SAM" id="SignalP"/>
    </source>
</evidence>
<dbReference type="AlphaFoldDB" id="A0A368LM59"/>
<dbReference type="InterPro" id="IPR018392">
    <property type="entry name" value="LysM"/>
</dbReference>
<evidence type="ECO:0000313" key="5">
    <source>
        <dbReference type="Proteomes" id="UP000252479"/>
    </source>
</evidence>
<keyword evidence="5" id="KW-1185">Reference proteome</keyword>
<dbReference type="InterPro" id="IPR036779">
    <property type="entry name" value="LysM_dom_sf"/>
</dbReference>
<gene>
    <name evidence="4" type="ORF">CIK83_02655</name>
</gene>
<keyword evidence="1" id="KW-0175">Coiled coil</keyword>
<dbReference type="Gene3D" id="3.10.350.10">
    <property type="entry name" value="LysM domain"/>
    <property type="match status" value="1"/>
</dbReference>
<dbReference type="PROSITE" id="PS51782">
    <property type="entry name" value="LYSM"/>
    <property type="match status" value="1"/>
</dbReference>
<proteinExistence type="predicted"/>
<organism evidence="4 5">
    <name type="scientific">Vibrio casei</name>
    <dbReference type="NCBI Taxonomy" id="673372"/>
    <lineage>
        <taxon>Bacteria</taxon>
        <taxon>Pseudomonadati</taxon>
        <taxon>Pseudomonadota</taxon>
        <taxon>Gammaproteobacteria</taxon>
        <taxon>Vibrionales</taxon>
        <taxon>Vibrionaceae</taxon>
        <taxon>Vibrio</taxon>
    </lineage>
</organism>
<name>A0A368LM59_9VIBR</name>
<protein>
    <submittedName>
        <fullName evidence="4">LysM peptidoglycan-binding domain-containing protein</fullName>
    </submittedName>
</protein>
<reference evidence="4 5" key="1">
    <citation type="journal article" date="2017" name="Elife">
        <title>Extensive horizontal gene transfer in cheese-associated bacteria.</title>
        <authorList>
            <person name="Bonham K.S."/>
            <person name="Wolfe B.E."/>
            <person name="Dutton R.J."/>
        </authorList>
    </citation>
    <scope>NUCLEOTIDE SEQUENCE [LARGE SCALE GENOMIC DNA]</scope>
    <source>
        <strain evidence="4 5">JB196</strain>
    </source>
</reference>
<evidence type="ECO:0000259" key="3">
    <source>
        <dbReference type="PROSITE" id="PS51782"/>
    </source>
</evidence>
<feature type="coiled-coil region" evidence="1">
    <location>
        <begin position="37"/>
        <end position="95"/>
    </location>
</feature>
<keyword evidence="2" id="KW-0732">Signal</keyword>
<dbReference type="CDD" id="cd00118">
    <property type="entry name" value="LysM"/>
    <property type="match status" value="1"/>
</dbReference>
<feature type="signal peptide" evidence="2">
    <location>
        <begin position="1"/>
        <end position="20"/>
    </location>
</feature>
<dbReference type="SUPFAM" id="SSF54106">
    <property type="entry name" value="LysM domain"/>
    <property type="match status" value="1"/>
</dbReference>
<evidence type="ECO:0000256" key="1">
    <source>
        <dbReference type="SAM" id="Coils"/>
    </source>
</evidence>
<dbReference type="Pfam" id="PF01476">
    <property type="entry name" value="LysM"/>
    <property type="match status" value="1"/>
</dbReference>
<dbReference type="Proteomes" id="UP000252479">
    <property type="component" value="Unassembled WGS sequence"/>
</dbReference>
<comment type="caution">
    <text evidence="4">The sequence shown here is derived from an EMBL/GenBank/DDBJ whole genome shotgun (WGS) entry which is preliminary data.</text>
</comment>
<evidence type="ECO:0000313" key="4">
    <source>
        <dbReference type="EMBL" id="RCS72603.1"/>
    </source>
</evidence>
<feature type="domain" description="LysM" evidence="3">
    <location>
        <begin position="87"/>
        <end position="132"/>
    </location>
</feature>
<dbReference type="EMBL" id="QPGL01000001">
    <property type="protein sequence ID" value="RCS72603.1"/>
    <property type="molecule type" value="Genomic_DNA"/>
</dbReference>
<sequence length="133" mass="15257">MKRIFNGVFIMKTVTKFVFAVLTIGVLSGCASNDEMVEQQKQNTEQIEVLKSQLQEQDQKTTMTWEAVAQLQDDQETLKNQAEQAKNKYRVKEHDTLFSIAQEHGMTLEDLIQLNSQIKSPNRITIGQEINLK</sequence>
<dbReference type="SMART" id="SM00257">
    <property type="entry name" value="LysM"/>
    <property type="match status" value="1"/>
</dbReference>
<dbReference type="PROSITE" id="PS51257">
    <property type="entry name" value="PROKAR_LIPOPROTEIN"/>
    <property type="match status" value="1"/>
</dbReference>
<feature type="chain" id="PRO_5016785250" evidence="2">
    <location>
        <begin position="21"/>
        <end position="133"/>
    </location>
</feature>